<accession>A0A7W8GD49</accession>
<keyword evidence="4 7" id="KW-0812">Transmembrane</keyword>
<feature type="transmembrane region" description="Helical" evidence="7">
    <location>
        <begin position="100"/>
        <end position="122"/>
    </location>
</feature>
<dbReference type="Proteomes" id="UP000525389">
    <property type="component" value="Unassembled WGS sequence"/>
</dbReference>
<feature type="transmembrane region" description="Helical" evidence="7">
    <location>
        <begin position="129"/>
        <end position="151"/>
    </location>
</feature>
<keyword evidence="5 7" id="KW-1133">Transmembrane helix</keyword>
<dbReference type="RefSeq" id="WP_246363115.1">
    <property type="nucleotide sequence ID" value="NZ_JACHFN010000002.1"/>
</dbReference>
<feature type="transmembrane region" description="Helical" evidence="7">
    <location>
        <begin position="75"/>
        <end position="94"/>
    </location>
</feature>
<evidence type="ECO:0000256" key="5">
    <source>
        <dbReference type="ARBA" id="ARBA00022989"/>
    </source>
</evidence>
<keyword evidence="9" id="KW-1185">Reference proteome</keyword>
<reference evidence="8 9" key="1">
    <citation type="submission" date="2020-08" db="EMBL/GenBank/DDBJ databases">
        <title>Genomic Encyclopedia of Type Strains, Phase IV (KMG-IV): sequencing the most valuable type-strain genomes for metagenomic binning, comparative biology and taxonomic classification.</title>
        <authorList>
            <person name="Goeker M."/>
        </authorList>
    </citation>
    <scope>NUCLEOTIDE SEQUENCE [LARGE SCALE GENOMIC DNA]</scope>
    <source>
        <strain evidence="8 9">DSM 101791</strain>
    </source>
</reference>
<dbReference type="Gene3D" id="1.20.1250.20">
    <property type="entry name" value="MFS general substrate transporter like domains"/>
    <property type="match status" value="1"/>
</dbReference>
<keyword evidence="3" id="KW-0813">Transport</keyword>
<dbReference type="GO" id="GO:0016020">
    <property type="term" value="C:membrane"/>
    <property type="evidence" value="ECO:0007669"/>
    <property type="project" value="TreeGrafter"/>
</dbReference>
<evidence type="ECO:0000256" key="1">
    <source>
        <dbReference type="ARBA" id="ARBA00004127"/>
    </source>
</evidence>
<feature type="transmembrane region" description="Helical" evidence="7">
    <location>
        <begin position="45"/>
        <end position="68"/>
    </location>
</feature>
<evidence type="ECO:0000256" key="7">
    <source>
        <dbReference type="SAM" id="Phobius"/>
    </source>
</evidence>
<feature type="transmembrane region" description="Helical" evidence="7">
    <location>
        <begin position="260"/>
        <end position="277"/>
    </location>
</feature>
<evidence type="ECO:0000256" key="4">
    <source>
        <dbReference type="ARBA" id="ARBA00022692"/>
    </source>
</evidence>
<dbReference type="InterPro" id="IPR051788">
    <property type="entry name" value="MFS_Transporter"/>
</dbReference>
<feature type="transmembrane region" description="Helical" evidence="7">
    <location>
        <begin position="283"/>
        <end position="304"/>
    </location>
</feature>
<sequence length="373" mass="36576">MKAPPLTVTLLAPGAVAFLMLGVLQAMYGAAFPLFQARYGVGPAAVGWVASAHFLGSTTAPPLVGLLLSRVSLRAVVAGSAVVLAAGVTGVALAPTWALAVTGALVGGLGLGGVSAALNAAYASIGTRAVNLVNAVFGVGSILSPLLVLALGGRSLALPFLVVAALGGVTLLATRVWGVPALRPPVAAGSGQPGVTLALFAVLIFLYVGLEVGFGAWLARHLDSLRFGASALILSGYWAGLTAGRILTGLLGGRVSPPRLVLAAAALTTLAALAATVPALSPAAYVLAGLCLGPIFGTTLAWMAASLPARLVPYLLVAGSAGGVLAPAALGALYAGAGPASVPLTLAALGLALSAVVALTARVNWSARHGGRH</sequence>
<dbReference type="EMBL" id="JACHFN010000002">
    <property type="protein sequence ID" value="MBB5233387.1"/>
    <property type="molecule type" value="Genomic_DNA"/>
</dbReference>
<protein>
    <submittedName>
        <fullName evidence="8">Fucose permease</fullName>
    </submittedName>
</protein>
<dbReference type="InterPro" id="IPR011701">
    <property type="entry name" value="MFS"/>
</dbReference>
<keyword evidence="6 7" id="KW-0472">Membrane</keyword>
<evidence type="ECO:0000256" key="3">
    <source>
        <dbReference type="ARBA" id="ARBA00022448"/>
    </source>
</evidence>
<gene>
    <name evidence="8" type="ORF">HNQ09_000804</name>
</gene>
<feature type="transmembrane region" description="Helical" evidence="7">
    <location>
        <begin position="346"/>
        <end position="365"/>
    </location>
</feature>
<dbReference type="AlphaFoldDB" id="A0A7W8GD49"/>
<proteinExistence type="inferred from homology"/>
<dbReference type="GO" id="GO:0012505">
    <property type="term" value="C:endomembrane system"/>
    <property type="evidence" value="ECO:0007669"/>
    <property type="project" value="UniProtKB-SubCell"/>
</dbReference>
<dbReference type="Pfam" id="PF07690">
    <property type="entry name" value="MFS_1"/>
    <property type="match status" value="1"/>
</dbReference>
<evidence type="ECO:0000256" key="6">
    <source>
        <dbReference type="ARBA" id="ARBA00023136"/>
    </source>
</evidence>
<evidence type="ECO:0000256" key="2">
    <source>
        <dbReference type="ARBA" id="ARBA00008335"/>
    </source>
</evidence>
<name>A0A7W8GD49_9DEIO</name>
<comment type="subcellular location">
    <subcellularLocation>
        <location evidence="1">Endomembrane system</location>
        <topology evidence="1">Multi-pass membrane protein</topology>
    </subcellularLocation>
</comment>
<dbReference type="PANTHER" id="PTHR23514">
    <property type="entry name" value="BYPASS OF STOP CODON PROTEIN 6"/>
    <property type="match status" value="1"/>
</dbReference>
<feature type="transmembrane region" description="Helical" evidence="7">
    <location>
        <begin position="197"/>
        <end position="219"/>
    </location>
</feature>
<feature type="transmembrane region" description="Helical" evidence="7">
    <location>
        <begin position="157"/>
        <end position="177"/>
    </location>
</feature>
<organism evidence="8 9">
    <name type="scientific">Deinococcus budaensis</name>
    <dbReference type="NCBI Taxonomy" id="1665626"/>
    <lineage>
        <taxon>Bacteria</taxon>
        <taxon>Thermotogati</taxon>
        <taxon>Deinococcota</taxon>
        <taxon>Deinococci</taxon>
        <taxon>Deinococcales</taxon>
        <taxon>Deinococcaceae</taxon>
        <taxon>Deinococcus</taxon>
    </lineage>
</organism>
<feature type="transmembrane region" description="Helical" evidence="7">
    <location>
        <begin position="225"/>
        <end position="248"/>
    </location>
</feature>
<dbReference type="PANTHER" id="PTHR23514:SF3">
    <property type="entry name" value="BYPASS OF STOP CODON PROTEIN 6"/>
    <property type="match status" value="1"/>
</dbReference>
<evidence type="ECO:0000313" key="9">
    <source>
        <dbReference type="Proteomes" id="UP000525389"/>
    </source>
</evidence>
<comment type="caution">
    <text evidence="8">The sequence shown here is derived from an EMBL/GenBank/DDBJ whole genome shotgun (WGS) entry which is preliminary data.</text>
</comment>
<dbReference type="SUPFAM" id="SSF103473">
    <property type="entry name" value="MFS general substrate transporter"/>
    <property type="match status" value="1"/>
</dbReference>
<dbReference type="InterPro" id="IPR036259">
    <property type="entry name" value="MFS_trans_sf"/>
</dbReference>
<feature type="transmembrane region" description="Helical" evidence="7">
    <location>
        <begin position="311"/>
        <end position="334"/>
    </location>
</feature>
<evidence type="ECO:0000313" key="8">
    <source>
        <dbReference type="EMBL" id="MBB5233387.1"/>
    </source>
</evidence>
<comment type="similarity">
    <text evidence="2">Belongs to the major facilitator superfamily.</text>
</comment>
<dbReference type="GO" id="GO:0022857">
    <property type="term" value="F:transmembrane transporter activity"/>
    <property type="evidence" value="ECO:0007669"/>
    <property type="project" value="InterPro"/>
</dbReference>